<dbReference type="Proteomes" id="UP000510686">
    <property type="component" value="Chromosome 2"/>
</dbReference>
<dbReference type="EMBL" id="CP058933">
    <property type="protein sequence ID" value="QLI68175.1"/>
    <property type="molecule type" value="Genomic_DNA"/>
</dbReference>
<evidence type="ECO:0000256" key="1">
    <source>
        <dbReference type="SAM" id="SignalP"/>
    </source>
</evidence>
<feature type="signal peptide" evidence="1">
    <location>
        <begin position="1"/>
        <end position="22"/>
    </location>
</feature>
<dbReference type="GeneID" id="26247463"/>
<dbReference type="KEGG" id="mbrn:26247463"/>
<dbReference type="RefSeq" id="XP_014539706.2">
    <property type="nucleotide sequence ID" value="XM_014684220.2"/>
</dbReference>
<evidence type="ECO:0000313" key="3">
    <source>
        <dbReference type="Proteomes" id="UP000510686"/>
    </source>
</evidence>
<organism evidence="2 3">
    <name type="scientific">Metarhizium brunneum</name>
    <dbReference type="NCBI Taxonomy" id="500148"/>
    <lineage>
        <taxon>Eukaryota</taxon>
        <taxon>Fungi</taxon>
        <taxon>Dikarya</taxon>
        <taxon>Ascomycota</taxon>
        <taxon>Pezizomycotina</taxon>
        <taxon>Sordariomycetes</taxon>
        <taxon>Hypocreomycetidae</taxon>
        <taxon>Hypocreales</taxon>
        <taxon>Clavicipitaceae</taxon>
        <taxon>Metarhizium</taxon>
    </lineage>
</organism>
<dbReference type="AlphaFoldDB" id="A0A7D5UVX2"/>
<keyword evidence="3" id="KW-1185">Reference proteome</keyword>
<name>A0A7D5UVX2_9HYPO</name>
<protein>
    <recommendedName>
        <fullName evidence="4">Cell wall mannoprotein 1</fullName>
    </recommendedName>
</protein>
<evidence type="ECO:0000313" key="2">
    <source>
        <dbReference type="EMBL" id="QLI68175.1"/>
    </source>
</evidence>
<dbReference type="PROSITE" id="PS51257">
    <property type="entry name" value="PROKAR_LIPOPROTEIN"/>
    <property type="match status" value="1"/>
</dbReference>
<sequence length="279" mass="28771">MRFSKWTAISSAISGMILSCNAAAPTPSNDTVVVAGMLQLTAESIHNATLDLKSKFTDLGGKDASDDAASQELGRLLQLATNTMSNGSAVIEAISKDSKSLGNLKYKRDLLGGLVQSAGDFFGGIAKAGASIVAGFSKAGGNALKGNLLGAGADILGGFVQAGTDFSGGIVAAGESIINGAVQDVSHTISSLVDVVAVPAISTLINLVANTVQLFISSFLNLGLDVLSRFNHDSFIQEKFAGLTEQLVNFLEGLKPFSTLPGFYPLVDDVTKVIVNIPF</sequence>
<keyword evidence="1" id="KW-0732">Signal</keyword>
<accession>A0A7D5UVX2</accession>
<proteinExistence type="predicted"/>
<feature type="chain" id="PRO_5028799118" description="Cell wall mannoprotein 1" evidence="1">
    <location>
        <begin position="23"/>
        <end position="279"/>
    </location>
</feature>
<reference evidence="2 3" key="1">
    <citation type="submission" date="2020-07" db="EMBL/GenBank/DDBJ databases">
        <title>Telomere length de novo assembly of all 7 chromosomes of the fungus, Metarhizium brunneum, using a novel assembly pipeline.</title>
        <authorList>
            <person name="Saud z."/>
            <person name="Kortsinoglou A."/>
            <person name="Kouvelis V.N."/>
            <person name="Butt T.M."/>
        </authorList>
    </citation>
    <scope>NUCLEOTIDE SEQUENCE [LARGE SCALE GENOMIC DNA]</scope>
    <source>
        <strain evidence="2 3">4556</strain>
    </source>
</reference>
<evidence type="ECO:0008006" key="4">
    <source>
        <dbReference type="Google" id="ProtNLM"/>
    </source>
</evidence>
<gene>
    <name evidence="2" type="ORF">G6M90_00g029910</name>
</gene>